<comment type="caution">
    <text evidence="1">The sequence shown here is derived from an EMBL/GenBank/DDBJ whole genome shotgun (WGS) entry which is preliminary data.</text>
</comment>
<evidence type="ECO:0000313" key="2">
    <source>
        <dbReference type="Proteomes" id="UP001602370"/>
    </source>
</evidence>
<organism evidence="1 2">
    <name type="scientific">Streptomyces flavochromogenes</name>
    <dbReference type="NCBI Taxonomy" id="68199"/>
    <lineage>
        <taxon>Bacteria</taxon>
        <taxon>Bacillati</taxon>
        <taxon>Actinomycetota</taxon>
        <taxon>Actinomycetes</taxon>
        <taxon>Kitasatosporales</taxon>
        <taxon>Streptomycetaceae</taxon>
        <taxon>Streptomyces</taxon>
    </lineage>
</organism>
<dbReference type="EMBL" id="JBIBDZ010000001">
    <property type="protein sequence ID" value="MFF5917237.1"/>
    <property type="molecule type" value="Genomic_DNA"/>
</dbReference>
<evidence type="ECO:0008006" key="3">
    <source>
        <dbReference type="Google" id="ProtNLM"/>
    </source>
</evidence>
<sequence length="148" mass="16171">MSNAGKVVKLYAKGAPVGVEDGAVVGFLVDPTRAGEWLITRDAEGFRFTAKGTEETITAEGTERAPVVARPDESPASVWRLQRVEDDGGTLALTTLTSLADLRDGTYVIDQNGLALGRDLFEDRSPLPKRIFVRTDDRDPQWRIEVLA</sequence>
<dbReference type="Gene3D" id="2.80.10.50">
    <property type="match status" value="2"/>
</dbReference>
<accession>A0ABW6XID4</accession>
<gene>
    <name evidence="1" type="ORF">ACFY8C_02650</name>
</gene>
<evidence type="ECO:0000313" key="1">
    <source>
        <dbReference type="EMBL" id="MFF5917237.1"/>
    </source>
</evidence>
<keyword evidence="2" id="KW-1185">Reference proteome</keyword>
<reference evidence="1 2" key="1">
    <citation type="submission" date="2024-10" db="EMBL/GenBank/DDBJ databases">
        <title>The Natural Products Discovery Center: Release of the First 8490 Sequenced Strains for Exploring Actinobacteria Biosynthetic Diversity.</title>
        <authorList>
            <person name="Kalkreuter E."/>
            <person name="Kautsar S.A."/>
            <person name="Yang D."/>
            <person name="Bader C.D."/>
            <person name="Teijaro C.N."/>
            <person name="Fluegel L."/>
            <person name="Davis C.M."/>
            <person name="Simpson J.R."/>
            <person name="Lauterbach L."/>
            <person name="Steele A.D."/>
            <person name="Gui C."/>
            <person name="Meng S."/>
            <person name="Li G."/>
            <person name="Viehrig K."/>
            <person name="Ye F."/>
            <person name="Su P."/>
            <person name="Kiefer A.F."/>
            <person name="Nichols A."/>
            <person name="Cepeda A.J."/>
            <person name="Yan W."/>
            <person name="Fan B."/>
            <person name="Jiang Y."/>
            <person name="Adhikari A."/>
            <person name="Zheng C.-J."/>
            <person name="Schuster L."/>
            <person name="Cowan T.M."/>
            <person name="Smanski M.J."/>
            <person name="Chevrette M.G."/>
            <person name="De Carvalho L.P.S."/>
            <person name="Shen B."/>
        </authorList>
    </citation>
    <scope>NUCLEOTIDE SEQUENCE [LARGE SCALE GENOMIC DNA]</scope>
    <source>
        <strain evidence="1 2">NPDC012605</strain>
    </source>
</reference>
<dbReference type="Proteomes" id="UP001602370">
    <property type="component" value="Unassembled WGS sequence"/>
</dbReference>
<protein>
    <recommendedName>
        <fullName evidence="3">Ricin B lectin domain-containing protein</fullName>
    </recommendedName>
</protein>
<name>A0ABW6XID4_9ACTN</name>
<dbReference type="RefSeq" id="WP_030321633.1">
    <property type="nucleotide sequence ID" value="NZ_JBIBDZ010000001.1"/>
</dbReference>
<proteinExistence type="predicted"/>